<dbReference type="Pfam" id="PF00379">
    <property type="entry name" value="Chitin_bind_4"/>
    <property type="match status" value="1"/>
</dbReference>
<feature type="chain" id="PRO_5015033627" evidence="3">
    <location>
        <begin position="17"/>
        <end position="144"/>
    </location>
</feature>
<protein>
    <submittedName>
        <fullName evidence="4">Endocuticle structural glycoprotein SgAbd-4</fullName>
    </submittedName>
</protein>
<evidence type="ECO:0000256" key="3">
    <source>
        <dbReference type="SAM" id="SignalP"/>
    </source>
</evidence>
<keyword evidence="1 2" id="KW-0193">Cuticle</keyword>
<sequence>MYKVIVLSCLAAFASARPQAPGAPSADAQATIVSETPLIIDPTNGAYNWAYETSNGIKAREAGTPRQATDPETNQPTQILAAEGGFSFKGADGVDYSITYTADENGFVPQGAHLPTPPPIPPEIKRAVDYLLSLPSTESPARRR</sequence>
<dbReference type="InterPro" id="IPR031311">
    <property type="entry name" value="CHIT_BIND_RR_consensus"/>
</dbReference>
<dbReference type="InterPro" id="IPR050468">
    <property type="entry name" value="Cuticle_Struct_Prot"/>
</dbReference>
<reference evidence="4" key="2">
    <citation type="submission" date="2014-07" db="EMBL/GenBank/DDBJ databases">
        <authorList>
            <person name="Hull J."/>
        </authorList>
    </citation>
    <scope>NUCLEOTIDE SEQUENCE</scope>
</reference>
<dbReference type="GO" id="GO:0008010">
    <property type="term" value="F:structural constituent of chitin-based larval cuticle"/>
    <property type="evidence" value="ECO:0007669"/>
    <property type="project" value="TreeGrafter"/>
</dbReference>
<accession>A0A0A9W9N3</accession>
<evidence type="ECO:0000313" key="5">
    <source>
        <dbReference type="EMBL" id="JAG49812.1"/>
    </source>
</evidence>
<dbReference type="PRINTS" id="PR00947">
    <property type="entry name" value="CUTICLE"/>
</dbReference>
<dbReference type="InterPro" id="IPR000618">
    <property type="entry name" value="Insect_cuticle"/>
</dbReference>
<dbReference type="EMBL" id="GDHC01004119">
    <property type="protein sequence ID" value="JAQ14510.1"/>
    <property type="molecule type" value="Transcribed_RNA"/>
</dbReference>
<dbReference type="PROSITE" id="PS00233">
    <property type="entry name" value="CHIT_BIND_RR_1"/>
    <property type="match status" value="1"/>
</dbReference>
<dbReference type="EMBL" id="GBRD01016014">
    <property type="protein sequence ID" value="JAG49812.1"/>
    <property type="molecule type" value="Transcribed_RNA"/>
</dbReference>
<feature type="signal peptide" evidence="3">
    <location>
        <begin position="1"/>
        <end position="16"/>
    </location>
</feature>
<dbReference type="GO" id="GO:0062129">
    <property type="term" value="C:chitin-based extracellular matrix"/>
    <property type="evidence" value="ECO:0007669"/>
    <property type="project" value="TreeGrafter"/>
</dbReference>
<evidence type="ECO:0000313" key="4">
    <source>
        <dbReference type="EMBL" id="JAG05142.1"/>
    </source>
</evidence>
<dbReference type="AlphaFoldDB" id="A0A0A9W9N3"/>
<dbReference type="PANTHER" id="PTHR10380:SF173">
    <property type="entry name" value="CUTICULAR PROTEIN 47EF, ISOFORM C-RELATED"/>
    <property type="match status" value="1"/>
</dbReference>
<keyword evidence="3" id="KW-0732">Signal</keyword>
<reference evidence="6" key="4">
    <citation type="journal article" date="2016" name="Gigascience">
        <title>De novo construction of an expanded transcriptome assembly for the western tarnished plant bug, Lygus hesperus.</title>
        <authorList>
            <person name="Tassone E.E."/>
            <person name="Geib S.M."/>
            <person name="Hall B."/>
            <person name="Fabrick J.A."/>
            <person name="Brent C.S."/>
            <person name="Hull J.J."/>
        </authorList>
    </citation>
    <scope>NUCLEOTIDE SEQUENCE</scope>
</reference>
<dbReference type="PROSITE" id="PS51155">
    <property type="entry name" value="CHIT_BIND_RR_2"/>
    <property type="match status" value="1"/>
</dbReference>
<dbReference type="PANTHER" id="PTHR10380">
    <property type="entry name" value="CUTICLE PROTEIN"/>
    <property type="match status" value="1"/>
</dbReference>
<reference evidence="5" key="3">
    <citation type="submission" date="2014-09" db="EMBL/GenBank/DDBJ databases">
        <authorList>
            <person name="Magalhaes I.L.F."/>
            <person name="Oliveira U."/>
            <person name="Santos F.R."/>
            <person name="Vidigal T.H.D.A."/>
            <person name="Brescovit A.D."/>
            <person name="Santos A.J."/>
        </authorList>
    </citation>
    <scope>NUCLEOTIDE SEQUENCE</scope>
</reference>
<reference evidence="4" key="1">
    <citation type="journal article" date="2014" name="PLoS ONE">
        <title>Transcriptome-Based Identification of ABC Transporters in the Western Tarnished Plant Bug Lygus hesperus.</title>
        <authorList>
            <person name="Hull J.J."/>
            <person name="Chaney K."/>
            <person name="Geib S.M."/>
            <person name="Fabrick J.A."/>
            <person name="Brent C.S."/>
            <person name="Walsh D."/>
            <person name="Lavine L.C."/>
        </authorList>
    </citation>
    <scope>NUCLEOTIDE SEQUENCE</scope>
</reference>
<proteinExistence type="predicted"/>
<gene>
    <name evidence="4" type="primary">CUD4</name>
    <name evidence="6" type="synonym">CUD4_0</name>
    <name evidence="4" type="ORF">CM83_2787</name>
    <name evidence="6" type="ORF">g.25503</name>
</gene>
<evidence type="ECO:0000256" key="1">
    <source>
        <dbReference type="ARBA" id="ARBA00022460"/>
    </source>
</evidence>
<organism evidence="4">
    <name type="scientific">Lygus hesperus</name>
    <name type="common">Western plant bug</name>
    <dbReference type="NCBI Taxonomy" id="30085"/>
    <lineage>
        <taxon>Eukaryota</taxon>
        <taxon>Metazoa</taxon>
        <taxon>Ecdysozoa</taxon>
        <taxon>Arthropoda</taxon>
        <taxon>Hexapoda</taxon>
        <taxon>Insecta</taxon>
        <taxon>Pterygota</taxon>
        <taxon>Neoptera</taxon>
        <taxon>Paraneoptera</taxon>
        <taxon>Hemiptera</taxon>
        <taxon>Heteroptera</taxon>
        <taxon>Panheteroptera</taxon>
        <taxon>Cimicomorpha</taxon>
        <taxon>Miridae</taxon>
        <taxon>Mirini</taxon>
        <taxon>Lygus</taxon>
    </lineage>
</organism>
<evidence type="ECO:0000313" key="6">
    <source>
        <dbReference type="EMBL" id="JAQ14510.1"/>
    </source>
</evidence>
<evidence type="ECO:0000256" key="2">
    <source>
        <dbReference type="PROSITE-ProRule" id="PRU00497"/>
    </source>
</evidence>
<dbReference type="EMBL" id="GBHO01038462">
    <property type="protein sequence ID" value="JAG05142.1"/>
    <property type="molecule type" value="Transcribed_RNA"/>
</dbReference>
<name>A0A0A9W9N3_LYGHE</name>